<dbReference type="PROSITE" id="PS01229">
    <property type="entry name" value="COF_2"/>
    <property type="match status" value="1"/>
</dbReference>
<keyword evidence="7" id="KW-0067">ATP-binding</keyword>
<protein>
    <submittedName>
        <fullName evidence="9">Cu+-exporting ATPase</fullName>
    </submittedName>
</protein>
<dbReference type="InParanoid" id="A0A212QXV7"/>
<dbReference type="PROSITE" id="PS00154">
    <property type="entry name" value="ATPASE_E1_E2"/>
    <property type="match status" value="1"/>
</dbReference>
<evidence type="ECO:0000256" key="2">
    <source>
        <dbReference type="ARBA" id="ARBA00006024"/>
    </source>
</evidence>
<dbReference type="InterPro" id="IPR023299">
    <property type="entry name" value="ATPase_P-typ_cyto_dom_N"/>
</dbReference>
<dbReference type="NCBIfam" id="TIGR01525">
    <property type="entry name" value="ATPase-IB_hvy"/>
    <property type="match status" value="1"/>
</dbReference>
<name>A0A212QXV7_9CHLR</name>
<dbReference type="InterPro" id="IPR051014">
    <property type="entry name" value="Cation_Transport_ATPase_IB"/>
</dbReference>
<dbReference type="EMBL" id="FYEK01000027">
    <property type="protein sequence ID" value="SNB64588.1"/>
    <property type="molecule type" value="Genomic_DNA"/>
</dbReference>
<sequence length="639" mass="67649">MSQGCERCGVDVLEEAEKAREGRSGAGSGIAEVGARASAAFAGLLMLVLLIVVGERLGWFHLLESRIPWPLWAGGTLLAGLPAFRDVARAARRGRVTPHTLMTAGVLATALVGEWSSALVLALFMRIGEEVERLTVEQARRAMRSLLALRPQRARVLRSGEEREVPVEAVQPGEVVVVRPGERIPVDGEVIEGHATVDPSALTGEAMPVEVGPGSRVWAASICQLGSLRVRATSVGADTTFGRILRLVEEAERSRPEVQRLADRVATWYLPAVATVGLLVLVLRRDPLAMAAVFAVACTCAFALATPVAMLAAIGAAARRGLLIKGGRFLEALARAEVLLVDKTGTVTLGRPQVADVIPLDGWREEEVLAFAAAAERDSEHPLAEAVRALARERGVRVPAVETFEALPGIGVRAQIGGHTVTVGRIAPDGADRLQALAARLAAEGKTVVAVRLDGQPIGLLTVQDTLRPEARDALQELQRLGLRRVELLTGDRPEAAAAVARSLGIPFRAGLLPEDKIAAVRAYQTEGRVVVMVGDGVNDAPALAQADVGIAMGSGTDVALEAGHIVLLRDDWRLLPEAVRIARSTMNVIQWNFALATVYNAIGALLAALGFLPPILAAAAQVVPDVGILLNSARLLRR</sequence>
<dbReference type="PRINTS" id="PR00119">
    <property type="entry name" value="CATATPASE"/>
</dbReference>
<evidence type="ECO:0000256" key="7">
    <source>
        <dbReference type="RuleBase" id="RU362081"/>
    </source>
</evidence>
<comment type="similarity">
    <text evidence="2 7">Belongs to the cation transport ATPase (P-type) (TC 3.A.3) family. Type IB subfamily.</text>
</comment>
<dbReference type="InterPro" id="IPR027256">
    <property type="entry name" value="P-typ_ATPase_IB"/>
</dbReference>
<feature type="transmembrane region" description="Helical" evidence="7">
    <location>
        <begin position="590"/>
        <end position="610"/>
    </location>
</feature>
<dbReference type="InterPro" id="IPR018303">
    <property type="entry name" value="ATPase_P-typ_P_site"/>
</dbReference>
<evidence type="ECO:0000256" key="6">
    <source>
        <dbReference type="ARBA" id="ARBA00023136"/>
    </source>
</evidence>
<dbReference type="SFLD" id="SFLDF00027">
    <property type="entry name" value="p-type_atpase"/>
    <property type="match status" value="1"/>
</dbReference>
<dbReference type="GO" id="GO:0005524">
    <property type="term" value="F:ATP binding"/>
    <property type="evidence" value="ECO:0007669"/>
    <property type="project" value="UniProtKB-UniRule"/>
</dbReference>
<dbReference type="InterPro" id="IPR036412">
    <property type="entry name" value="HAD-like_sf"/>
</dbReference>
<dbReference type="InterPro" id="IPR001757">
    <property type="entry name" value="P_typ_ATPase"/>
</dbReference>
<dbReference type="InterPro" id="IPR059000">
    <property type="entry name" value="ATPase_P-type_domA"/>
</dbReference>
<dbReference type="Gene3D" id="2.70.150.10">
    <property type="entry name" value="Calcium-transporting ATPase, cytoplasmic transduction domain A"/>
    <property type="match status" value="1"/>
</dbReference>
<dbReference type="Pfam" id="PF00122">
    <property type="entry name" value="E1-E2_ATPase"/>
    <property type="match status" value="1"/>
</dbReference>
<feature type="transmembrane region" description="Helical" evidence="7">
    <location>
        <begin position="289"/>
        <end position="318"/>
    </location>
</feature>
<dbReference type="PANTHER" id="PTHR48085">
    <property type="entry name" value="CADMIUM/ZINC-TRANSPORTING ATPASE HMA2-RELATED"/>
    <property type="match status" value="1"/>
</dbReference>
<dbReference type="NCBIfam" id="TIGR01512">
    <property type="entry name" value="ATPase-IB2_Cd"/>
    <property type="match status" value="1"/>
</dbReference>
<feature type="domain" description="P-type ATPase A" evidence="8">
    <location>
        <begin position="149"/>
        <end position="249"/>
    </location>
</feature>
<evidence type="ECO:0000256" key="3">
    <source>
        <dbReference type="ARBA" id="ARBA00022692"/>
    </source>
</evidence>
<feature type="transmembrane region" description="Helical" evidence="7">
    <location>
        <begin position="33"/>
        <end position="54"/>
    </location>
</feature>
<evidence type="ECO:0000313" key="10">
    <source>
        <dbReference type="Proteomes" id="UP000197025"/>
    </source>
</evidence>
<dbReference type="Pfam" id="PF00702">
    <property type="entry name" value="Hydrolase"/>
    <property type="match status" value="1"/>
</dbReference>
<dbReference type="InterPro" id="IPR023214">
    <property type="entry name" value="HAD_sf"/>
</dbReference>
<dbReference type="Gene3D" id="3.40.1110.10">
    <property type="entry name" value="Calcium-transporting ATPase, cytoplasmic domain N"/>
    <property type="match status" value="1"/>
</dbReference>
<evidence type="ECO:0000256" key="4">
    <source>
        <dbReference type="ARBA" id="ARBA00022967"/>
    </source>
</evidence>
<accession>A0A212QXV7</accession>
<evidence type="ECO:0000259" key="8">
    <source>
        <dbReference type="Pfam" id="PF00122"/>
    </source>
</evidence>
<evidence type="ECO:0000256" key="5">
    <source>
        <dbReference type="ARBA" id="ARBA00022989"/>
    </source>
</evidence>
<dbReference type="Gene3D" id="3.40.50.1000">
    <property type="entry name" value="HAD superfamily/HAD-like"/>
    <property type="match status" value="1"/>
</dbReference>
<gene>
    <name evidence="9" type="ORF">SAMN02746019_00008390</name>
</gene>
<evidence type="ECO:0000313" key="9">
    <source>
        <dbReference type="EMBL" id="SNB64588.1"/>
    </source>
</evidence>
<dbReference type="Proteomes" id="UP000197025">
    <property type="component" value="Unassembled WGS sequence"/>
</dbReference>
<keyword evidence="7" id="KW-1003">Cell membrane</keyword>
<dbReference type="FunFam" id="2.70.150.10:FF:000002">
    <property type="entry name" value="Copper-transporting ATPase 1, putative"/>
    <property type="match status" value="1"/>
</dbReference>
<keyword evidence="7" id="KW-0479">Metal-binding</keyword>
<feature type="transmembrane region" description="Helical" evidence="7">
    <location>
        <begin position="104"/>
        <end position="124"/>
    </location>
</feature>
<dbReference type="SUPFAM" id="SSF81653">
    <property type="entry name" value="Calcium ATPase, transduction domain A"/>
    <property type="match status" value="1"/>
</dbReference>
<dbReference type="NCBIfam" id="TIGR01511">
    <property type="entry name" value="ATPase-IB1_Cu"/>
    <property type="match status" value="1"/>
</dbReference>
<keyword evidence="6 7" id="KW-0472">Membrane</keyword>
<organism evidence="9 10">
    <name type="scientific">Thermoflexus hugenholtzii JAD2</name>
    <dbReference type="NCBI Taxonomy" id="877466"/>
    <lineage>
        <taxon>Bacteria</taxon>
        <taxon>Bacillati</taxon>
        <taxon>Chloroflexota</taxon>
        <taxon>Thermoflexia</taxon>
        <taxon>Thermoflexales</taxon>
        <taxon>Thermoflexaceae</taxon>
        <taxon>Thermoflexus</taxon>
    </lineage>
</organism>
<keyword evidence="7" id="KW-0547">Nucleotide-binding</keyword>
<evidence type="ECO:0000256" key="1">
    <source>
        <dbReference type="ARBA" id="ARBA00004651"/>
    </source>
</evidence>
<dbReference type="AlphaFoldDB" id="A0A212QXV7"/>
<dbReference type="SFLD" id="SFLDS00003">
    <property type="entry name" value="Haloacid_Dehalogenase"/>
    <property type="match status" value="1"/>
</dbReference>
<keyword evidence="5 7" id="KW-1133">Transmembrane helix</keyword>
<dbReference type="GO" id="GO:0005886">
    <property type="term" value="C:plasma membrane"/>
    <property type="evidence" value="ECO:0007669"/>
    <property type="project" value="UniProtKB-SubCell"/>
</dbReference>
<dbReference type="RefSeq" id="WP_088571091.1">
    <property type="nucleotide sequence ID" value="NZ_FYEK01000027.1"/>
</dbReference>
<feature type="transmembrane region" description="Helical" evidence="7">
    <location>
        <begin position="265"/>
        <end position="283"/>
    </location>
</feature>
<proteinExistence type="inferred from homology"/>
<dbReference type="InterPro" id="IPR008250">
    <property type="entry name" value="ATPase_P-typ_transduc_dom_A_sf"/>
</dbReference>
<keyword evidence="3 7" id="KW-0812">Transmembrane</keyword>
<keyword evidence="4" id="KW-1278">Translocase</keyword>
<comment type="subcellular location">
    <subcellularLocation>
        <location evidence="1">Cell membrane</location>
        <topology evidence="1">Multi-pass membrane protein</topology>
    </subcellularLocation>
</comment>
<dbReference type="NCBIfam" id="TIGR01494">
    <property type="entry name" value="ATPase_P-type"/>
    <property type="match status" value="1"/>
</dbReference>
<dbReference type="GO" id="GO:0019829">
    <property type="term" value="F:ATPase-coupled monoatomic cation transmembrane transporter activity"/>
    <property type="evidence" value="ECO:0007669"/>
    <property type="project" value="InterPro"/>
</dbReference>
<keyword evidence="10" id="KW-1185">Reference proteome</keyword>
<feature type="transmembrane region" description="Helical" evidence="7">
    <location>
        <begin position="616"/>
        <end position="637"/>
    </location>
</feature>
<reference evidence="10" key="1">
    <citation type="submission" date="2017-06" db="EMBL/GenBank/DDBJ databases">
        <authorList>
            <person name="Varghese N."/>
            <person name="Submissions S."/>
        </authorList>
    </citation>
    <scope>NUCLEOTIDE SEQUENCE [LARGE SCALE GENOMIC DNA]</scope>
    <source>
        <strain evidence="10">JAD2</strain>
    </source>
</reference>
<dbReference type="InterPro" id="IPR044492">
    <property type="entry name" value="P_typ_ATPase_HD_dom"/>
</dbReference>
<dbReference type="SUPFAM" id="SSF56784">
    <property type="entry name" value="HAD-like"/>
    <property type="match status" value="1"/>
</dbReference>
<dbReference type="GO" id="GO:0046872">
    <property type="term" value="F:metal ion binding"/>
    <property type="evidence" value="ECO:0007669"/>
    <property type="project" value="UniProtKB-KW"/>
</dbReference>
<dbReference type="PANTHER" id="PTHR48085:SF5">
    <property type="entry name" value="CADMIUM_ZINC-TRANSPORTING ATPASE HMA4-RELATED"/>
    <property type="match status" value="1"/>
</dbReference>
<dbReference type="GO" id="GO:0016887">
    <property type="term" value="F:ATP hydrolysis activity"/>
    <property type="evidence" value="ECO:0007669"/>
    <property type="project" value="InterPro"/>
</dbReference>
<dbReference type="SFLD" id="SFLDG00002">
    <property type="entry name" value="C1.7:_P-type_atpase_like"/>
    <property type="match status" value="1"/>
</dbReference>